<accession>A0A0W0TQC8</accession>
<evidence type="ECO:0000256" key="5">
    <source>
        <dbReference type="ARBA" id="ARBA00022801"/>
    </source>
</evidence>
<sequence length="198" mass="21086">MLPMNEIILATSNPGKIAELSALLAPITCIPQASLAITDAAETGLSFVENALIKARHASREAQKAALADDSGLVVPALGGRPGIYSSRFAGPLATDKDNITLLLQQLTGMPDVKRQAFFYCAIVLVRHADDPMPLIACGQIEGQISETLSGDQGFGYDPVFYVPAKQCTMAQLPAKIKNTISHRAQALQRLQQQLSAS</sequence>
<feature type="binding site" evidence="10">
    <location>
        <begin position="11"/>
        <end position="16"/>
    </location>
    <ligand>
        <name>substrate</name>
    </ligand>
</feature>
<dbReference type="HAMAP" id="MF_01405">
    <property type="entry name" value="Non_canon_purine_NTPase"/>
    <property type="match status" value="1"/>
</dbReference>
<proteinExistence type="inferred from homology"/>
<evidence type="ECO:0000256" key="4">
    <source>
        <dbReference type="ARBA" id="ARBA00022741"/>
    </source>
</evidence>
<dbReference type="AlphaFoldDB" id="A0A0W0TQC8"/>
<dbReference type="EMBL" id="LNYA01000024">
    <property type="protein sequence ID" value="KTC97744.1"/>
    <property type="molecule type" value="Genomic_DNA"/>
</dbReference>
<feature type="binding site" evidence="10">
    <location>
        <position position="178"/>
    </location>
    <ligand>
        <name>substrate</name>
    </ligand>
</feature>
<dbReference type="EC" id="3.6.1.66" evidence="10"/>
<dbReference type="GO" id="GO:0035870">
    <property type="term" value="F:dITP diphosphatase activity"/>
    <property type="evidence" value="ECO:0007669"/>
    <property type="project" value="UniProtKB-UniRule"/>
</dbReference>
<dbReference type="InterPro" id="IPR029001">
    <property type="entry name" value="ITPase-like_fam"/>
</dbReference>
<dbReference type="STRING" id="448.Lery_1583"/>
<dbReference type="PANTHER" id="PTHR11067:SF9">
    <property type="entry name" value="INOSINE TRIPHOSPHATE PYROPHOSPHATASE"/>
    <property type="match status" value="1"/>
</dbReference>
<name>A0A0W0TQC8_LEGER</name>
<keyword evidence="6 10" id="KW-0460">Magnesium</keyword>
<evidence type="ECO:0000256" key="1">
    <source>
        <dbReference type="ARBA" id="ARBA00008023"/>
    </source>
</evidence>
<dbReference type="GO" id="GO:0009146">
    <property type="term" value="P:purine nucleoside triphosphate catabolic process"/>
    <property type="evidence" value="ECO:0007669"/>
    <property type="project" value="UniProtKB-UniRule"/>
</dbReference>
<dbReference type="SUPFAM" id="SSF52972">
    <property type="entry name" value="ITPase-like"/>
    <property type="match status" value="1"/>
</dbReference>
<evidence type="ECO:0000256" key="7">
    <source>
        <dbReference type="ARBA" id="ARBA00023080"/>
    </source>
</evidence>
<comment type="caution">
    <text evidence="12">The sequence shown here is derived from an EMBL/GenBank/DDBJ whole genome shotgun (WGS) entry which is preliminary data.</text>
</comment>
<evidence type="ECO:0000256" key="3">
    <source>
        <dbReference type="ARBA" id="ARBA00022723"/>
    </source>
</evidence>
<comment type="caution">
    <text evidence="10">Lacks conserved residue(s) required for the propagation of feature annotation.</text>
</comment>
<comment type="similarity">
    <text evidence="1 10 11">Belongs to the HAM1 NTPase family.</text>
</comment>
<keyword evidence="4 10" id="KW-0547">Nucleotide-binding</keyword>
<dbReference type="GO" id="GO:0000166">
    <property type="term" value="F:nucleotide binding"/>
    <property type="evidence" value="ECO:0007669"/>
    <property type="project" value="UniProtKB-KW"/>
</dbReference>
<evidence type="ECO:0000256" key="11">
    <source>
        <dbReference type="RuleBase" id="RU003781"/>
    </source>
</evidence>
<dbReference type="GO" id="GO:0036220">
    <property type="term" value="F:ITP diphosphatase activity"/>
    <property type="evidence" value="ECO:0007669"/>
    <property type="project" value="UniProtKB-UniRule"/>
</dbReference>
<reference evidence="12 13" key="1">
    <citation type="submission" date="2015-11" db="EMBL/GenBank/DDBJ databases">
        <title>Genomic analysis of 38 Legionella species identifies large and diverse effector repertoires.</title>
        <authorList>
            <person name="Burstein D."/>
            <person name="Amaro F."/>
            <person name="Zusman T."/>
            <person name="Lifshitz Z."/>
            <person name="Cohen O."/>
            <person name="Gilbert J.A."/>
            <person name="Pupko T."/>
            <person name="Shuman H.A."/>
            <person name="Segal G."/>
        </authorList>
    </citation>
    <scope>NUCLEOTIDE SEQUENCE [LARGE SCALE GENOMIC DNA]</scope>
    <source>
        <strain evidence="12 13">SE-32A-C8</strain>
    </source>
</reference>
<comment type="subunit">
    <text evidence="2 10">Homodimer.</text>
</comment>
<dbReference type="NCBIfam" id="TIGR00042">
    <property type="entry name" value="RdgB/HAM1 family non-canonical purine NTP pyrophosphatase"/>
    <property type="match status" value="1"/>
</dbReference>
<comment type="catalytic activity">
    <reaction evidence="9 10">
        <text>XTP + H2O = XMP + diphosphate + H(+)</text>
        <dbReference type="Rhea" id="RHEA:28610"/>
        <dbReference type="ChEBI" id="CHEBI:15377"/>
        <dbReference type="ChEBI" id="CHEBI:15378"/>
        <dbReference type="ChEBI" id="CHEBI:33019"/>
        <dbReference type="ChEBI" id="CHEBI:57464"/>
        <dbReference type="ChEBI" id="CHEBI:61314"/>
        <dbReference type="EC" id="3.6.1.66"/>
    </reaction>
</comment>
<evidence type="ECO:0000313" key="12">
    <source>
        <dbReference type="EMBL" id="KTC97744.1"/>
    </source>
</evidence>
<dbReference type="GO" id="GO:0036222">
    <property type="term" value="F:XTP diphosphatase activity"/>
    <property type="evidence" value="ECO:0007669"/>
    <property type="project" value="UniProtKB-UniRule"/>
</dbReference>
<dbReference type="FunFam" id="3.90.950.10:FF:000001">
    <property type="entry name" value="dITP/XTP pyrophosphatase"/>
    <property type="match status" value="1"/>
</dbReference>
<dbReference type="CDD" id="cd00515">
    <property type="entry name" value="HAM1"/>
    <property type="match status" value="1"/>
</dbReference>
<comment type="function">
    <text evidence="10">Pyrophosphatase that catalyzes the hydrolysis of nucleoside triphosphates to their monophosphate derivatives, with a high preference for the non-canonical purine nucleotides XTP (xanthosine triphosphate), dITP (deoxyinosine triphosphate) and ITP. Seems to function as a house-cleaning enzyme that removes non-canonical purine nucleotides from the nucleotide pool, thus preventing their incorporation into DNA/RNA and avoiding chromosomal lesions.</text>
</comment>
<feature type="binding site" evidence="10">
    <location>
        <begin position="183"/>
        <end position="184"/>
    </location>
    <ligand>
        <name>substrate</name>
    </ligand>
</feature>
<evidence type="ECO:0000313" key="13">
    <source>
        <dbReference type="Proteomes" id="UP000054773"/>
    </source>
</evidence>
<dbReference type="PATRIC" id="fig|448.7.peg.1651"/>
<comment type="cofactor">
    <cofactor evidence="10">
        <name>Mg(2+)</name>
        <dbReference type="ChEBI" id="CHEBI:18420"/>
    </cofactor>
    <text evidence="10">Binds 1 Mg(2+) ion per subunit.</text>
</comment>
<protein>
    <recommendedName>
        <fullName evidence="10">dITP/XTP pyrophosphatase</fullName>
        <ecNumber evidence="10">3.6.1.66</ecNumber>
    </recommendedName>
    <alternativeName>
        <fullName evidence="10">Non-canonical purine NTP pyrophosphatase</fullName>
    </alternativeName>
    <alternativeName>
        <fullName evidence="10">Non-standard purine NTP pyrophosphatase</fullName>
    </alternativeName>
    <alternativeName>
        <fullName evidence="10">Nucleoside-triphosphate diphosphatase</fullName>
    </alternativeName>
    <alternativeName>
        <fullName evidence="10">Nucleoside-triphosphate pyrophosphatase</fullName>
        <shortName evidence="10">NTPase</shortName>
    </alternativeName>
</protein>
<gene>
    <name evidence="12" type="primary">yggV</name>
    <name evidence="12" type="ORF">Lery_1583</name>
</gene>
<dbReference type="PANTHER" id="PTHR11067">
    <property type="entry name" value="INOSINE TRIPHOSPHATE PYROPHOSPHATASE/HAM1 PROTEIN"/>
    <property type="match status" value="1"/>
</dbReference>
<dbReference type="InterPro" id="IPR020922">
    <property type="entry name" value="dITP/XTP_pyrophosphatase"/>
</dbReference>
<feature type="binding site" evidence="10">
    <location>
        <begin position="155"/>
        <end position="158"/>
    </location>
    <ligand>
        <name>substrate</name>
    </ligand>
</feature>
<dbReference type="GO" id="GO:0017111">
    <property type="term" value="F:ribonucleoside triphosphate phosphatase activity"/>
    <property type="evidence" value="ECO:0007669"/>
    <property type="project" value="InterPro"/>
</dbReference>
<feature type="active site" description="Proton acceptor" evidence="10">
    <location>
        <position position="70"/>
    </location>
</feature>
<keyword evidence="3 10" id="KW-0479">Metal-binding</keyword>
<feature type="binding site" evidence="10">
    <location>
        <position position="71"/>
    </location>
    <ligand>
        <name>substrate</name>
    </ligand>
</feature>
<evidence type="ECO:0000256" key="8">
    <source>
        <dbReference type="ARBA" id="ARBA00051875"/>
    </source>
</evidence>
<dbReference type="InterPro" id="IPR002637">
    <property type="entry name" value="RdgB/HAM1"/>
</dbReference>
<keyword evidence="5 10" id="KW-0378">Hydrolase</keyword>
<dbReference type="GO" id="GO:0009117">
    <property type="term" value="P:nucleotide metabolic process"/>
    <property type="evidence" value="ECO:0007669"/>
    <property type="project" value="UniProtKB-KW"/>
</dbReference>
<organism evidence="12 13">
    <name type="scientific">Legionella erythra</name>
    <dbReference type="NCBI Taxonomy" id="448"/>
    <lineage>
        <taxon>Bacteria</taxon>
        <taxon>Pseudomonadati</taxon>
        <taxon>Pseudomonadota</taxon>
        <taxon>Gammaproteobacteria</taxon>
        <taxon>Legionellales</taxon>
        <taxon>Legionellaceae</taxon>
        <taxon>Legionella</taxon>
    </lineage>
</organism>
<dbReference type="Proteomes" id="UP000054773">
    <property type="component" value="Unassembled WGS sequence"/>
</dbReference>
<evidence type="ECO:0000256" key="9">
    <source>
        <dbReference type="ARBA" id="ARBA00052017"/>
    </source>
</evidence>
<comment type="catalytic activity">
    <reaction evidence="8 10">
        <text>dITP + H2O = dIMP + diphosphate + H(+)</text>
        <dbReference type="Rhea" id="RHEA:28342"/>
        <dbReference type="ChEBI" id="CHEBI:15377"/>
        <dbReference type="ChEBI" id="CHEBI:15378"/>
        <dbReference type="ChEBI" id="CHEBI:33019"/>
        <dbReference type="ChEBI" id="CHEBI:61194"/>
        <dbReference type="ChEBI" id="CHEBI:61382"/>
        <dbReference type="EC" id="3.6.1.66"/>
    </reaction>
</comment>
<dbReference type="Gene3D" id="3.90.950.10">
    <property type="match status" value="1"/>
</dbReference>
<evidence type="ECO:0000256" key="10">
    <source>
        <dbReference type="HAMAP-Rule" id="MF_01405"/>
    </source>
</evidence>
<dbReference type="Pfam" id="PF01725">
    <property type="entry name" value="Ham1p_like"/>
    <property type="match status" value="1"/>
</dbReference>
<keyword evidence="13" id="KW-1185">Reference proteome</keyword>
<keyword evidence="7 10" id="KW-0546">Nucleotide metabolism</keyword>
<feature type="binding site" evidence="10">
    <location>
        <position position="70"/>
    </location>
    <ligand>
        <name>Mg(2+)</name>
        <dbReference type="ChEBI" id="CHEBI:18420"/>
    </ligand>
</feature>
<evidence type="ECO:0000256" key="2">
    <source>
        <dbReference type="ARBA" id="ARBA00011738"/>
    </source>
</evidence>
<evidence type="ECO:0000256" key="6">
    <source>
        <dbReference type="ARBA" id="ARBA00022842"/>
    </source>
</evidence>
<comment type="catalytic activity">
    <reaction evidence="10">
        <text>ITP + H2O = IMP + diphosphate + H(+)</text>
        <dbReference type="Rhea" id="RHEA:29399"/>
        <dbReference type="ChEBI" id="CHEBI:15377"/>
        <dbReference type="ChEBI" id="CHEBI:15378"/>
        <dbReference type="ChEBI" id="CHEBI:33019"/>
        <dbReference type="ChEBI" id="CHEBI:58053"/>
        <dbReference type="ChEBI" id="CHEBI:61402"/>
        <dbReference type="EC" id="3.6.1.66"/>
    </reaction>
</comment>
<dbReference type="GO" id="GO:0005829">
    <property type="term" value="C:cytosol"/>
    <property type="evidence" value="ECO:0007669"/>
    <property type="project" value="TreeGrafter"/>
</dbReference>
<dbReference type="GO" id="GO:0046872">
    <property type="term" value="F:metal ion binding"/>
    <property type="evidence" value="ECO:0007669"/>
    <property type="project" value="UniProtKB-KW"/>
</dbReference>